<dbReference type="STRING" id="869212.Turpa_2652"/>
<dbReference type="RefSeq" id="WP_014803797.1">
    <property type="nucleotide sequence ID" value="NC_018020.1"/>
</dbReference>
<accession>I4B7N5</accession>
<dbReference type="HOGENOM" id="CLU_173020_1_0_12"/>
<dbReference type="Pfam" id="PF06289">
    <property type="entry name" value="FlbD"/>
    <property type="match status" value="1"/>
</dbReference>
<dbReference type="PANTHER" id="PTHR39185">
    <property type="entry name" value="SWARMING MOTILITY PROTEIN SWRD"/>
    <property type="match status" value="1"/>
</dbReference>
<name>I4B7N5_TURPD</name>
<dbReference type="InterPro" id="IPR009384">
    <property type="entry name" value="SwrD-like"/>
</dbReference>
<dbReference type="PATRIC" id="fig|869212.3.peg.2676"/>
<keyword evidence="1" id="KW-0282">Flagellum</keyword>
<dbReference type="AlphaFoldDB" id="I4B7N5"/>
<dbReference type="EMBL" id="CP002959">
    <property type="protein sequence ID" value="AFM13292.1"/>
    <property type="molecule type" value="Genomic_DNA"/>
</dbReference>
<evidence type="ECO:0000313" key="2">
    <source>
        <dbReference type="Proteomes" id="UP000006048"/>
    </source>
</evidence>
<evidence type="ECO:0000313" key="1">
    <source>
        <dbReference type="EMBL" id="AFM13292.1"/>
    </source>
</evidence>
<reference evidence="1 2" key="1">
    <citation type="submission" date="2012-06" db="EMBL/GenBank/DDBJ databases">
        <title>The complete chromosome of genome of Turneriella parva DSM 21527.</title>
        <authorList>
            <consortium name="US DOE Joint Genome Institute (JGI-PGF)"/>
            <person name="Lucas S."/>
            <person name="Han J."/>
            <person name="Lapidus A."/>
            <person name="Bruce D."/>
            <person name="Goodwin L."/>
            <person name="Pitluck S."/>
            <person name="Peters L."/>
            <person name="Kyrpides N."/>
            <person name="Mavromatis K."/>
            <person name="Ivanova N."/>
            <person name="Mikhailova N."/>
            <person name="Chertkov O."/>
            <person name="Detter J.C."/>
            <person name="Tapia R."/>
            <person name="Han C."/>
            <person name="Land M."/>
            <person name="Hauser L."/>
            <person name="Markowitz V."/>
            <person name="Cheng J.-F."/>
            <person name="Hugenholtz P."/>
            <person name="Woyke T."/>
            <person name="Wu D."/>
            <person name="Gronow S."/>
            <person name="Wellnitz S."/>
            <person name="Brambilla E."/>
            <person name="Klenk H.-P."/>
            <person name="Eisen J.A."/>
        </authorList>
    </citation>
    <scope>NUCLEOTIDE SEQUENCE [LARGE SCALE GENOMIC DNA]</scope>
    <source>
        <strain evidence="2">ATCC BAA-1111 / DSM 21527 / NCTC 11395 / H</strain>
    </source>
</reference>
<organism evidence="1 2">
    <name type="scientific">Turneriella parva (strain ATCC BAA-1111 / DSM 21527 / NCTC 11395 / H)</name>
    <name type="common">Leptospira parva</name>
    <dbReference type="NCBI Taxonomy" id="869212"/>
    <lineage>
        <taxon>Bacteria</taxon>
        <taxon>Pseudomonadati</taxon>
        <taxon>Spirochaetota</taxon>
        <taxon>Spirochaetia</taxon>
        <taxon>Leptospirales</taxon>
        <taxon>Leptospiraceae</taxon>
        <taxon>Turneriella</taxon>
    </lineage>
</organism>
<sequence length="66" mass="7659">MIELSRLNGKVFFLNHNLIEIFEATPDTVIKLTDGTKYVVRESTAEMLEKIVAFNRQIFAEKTRVE</sequence>
<keyword evidence="2" id="KW-1185">Reference proteome</keyword>
<dbReference type="PANTHER" id="PTHR39185:SF1">
    <property type="entry name" value="SWARMING MOTILITY PROTEIN SWRD"/>
    <property type="match status" value="1"/>
</dbReference>
<dbReference type="Proteomes" id="UP000006048">
    <property type="component" value="Chromosome"/>
</dbReference>
<keyword evidence="1" id="KW-0969">Cilium</keyword>
<dbReference type="KEGG" id="tpx:Turpa_2652"/>
<proteinExistence type="predicted"/>
<gene>
    <name evidence="1" type="ordered locus">Turpa_2652</name>
</gene>
<protein>
    <submittedName>
        <fullName evidence="1">Flagellar FlbD family protein</fullName>
    </submittedName>
</protein>
<dbReference type="OrthoDB" id="9799862at2"/>
<keyword evidence="1" id="KW-0966">Cell projection</keyword>